<dbReference type="Proteomes" id="UP000199208">
    <property type="component" value="Unassembled WGS sequence"/>
</dbReference>
<dbReference type="EMBL" id="FMWL01000010">
    <property type="protein sequence ID" value="SCZ80025.1"/>
    <property type="molecule type" value="Genomic_DNA"/>
</dbReference>
<accession>A0A1G5S0S0</accession>
<name>A0A1G5S0S0_9FIRM</name>
<keyword evidence="2" id="KW-1185">Reference proteome</keyword>
<organism evidence="1 2">
    <name type="scientific">Acidaminobacter hydrogenoformans DSM 2784</name>
    <dbReference type="NCBI Taxonomy" id="1120920"/>
    <lineage>
        <taxon>Bacteria</taxon>
        <taxon>Bacillati</taxon>
        <taxon>Bacillota</taxon>
        <taxon>Clostridia</taxon>
        <taxon>Peptostreptococcales</taxon>
        <taxon>Acidaminobacteraceae</taxon>
        <taxon>Acidaminobacter</taxon>
    </lineage>
</organism>
<reference evidence="1 2" key="1">
    <citation type="submission" date="2016-10" db="EMBL/GenBank/DDBJ databases">
        <authorList>
            <person name="de Groot N.N."/>
        </authorList>
    </citation>
    <scope>NUCLEOTIDE SEQUENCE [LARGE SCALE GENOMIC DNA]</scope>
    <source>
        <strain evidence="1 2">DSM 2784</strain>
    </source>
</reference>
<gene>
    <name evidence="1" type="ORF">SAMN03080599_02060</name>
</gene>
<proteinExistence type="predicted"/>
<dbReference type="AlphaFoldDB" id="A0A1G5S0S0"/>
<protein>
    <submittedName>
        <fullName evidence="1">Uncharacterized protein</fullName>
    </submittedName>
</protein>
<dbReference type="STRING" id="1120920.SAMN03080599_02060"/>
<evidence type="ECO:0000313" key="2">
    <source>
        <dbReference type="Proteomes" id="UP000199208"/>
    </source>
</evidence>
<evidence type="ECO:0000313" key="1">
    <source>
        <dbReference type="EMBL" id="SCZ80025.1"/>
    </source>
</evidence>
<sequence length="70" mass="7962">MLKSRFLNLDDKFNAHKNRLLIALYRAKKRRFFYGLNQRCVPVPNGASLSPPECCEENAGMGPSAKIFAF</sequence>